<comment type="caution">
    <text evidence="1">The sequence shown here is derived from an EMBL/GenBank/DDBJ whole genome shotgun (WGS) entry which is preliminary data.</text>
</comment>
<accession>A0A3R9HZZ7</accession>
<reference evidence="1 2" key="1">
    <citation type="submission" date="2018-11" db="EMBL/GenBank/DDBJ databases">
        <title>Species Designations Belie Phenotypic and Genotypic Heterogeneity in Oral Streptococci.</title>
        <authorList>
            <person name="Velsko I."/>
        </authorList>
    </citation>
    <scope>NUCLEOTIDE SEQUENCE [LARGE SCALE GENOMIC DNA]</scope>
    <source>
        <strain evidence="1 2">BCC63</strain>
    </source>
</reference>
<evidence type="ECO:0000313" key="1">
    <source>
        <dbReference type="EMBL" id="RSI64938.1"/>
    </source>
</evidence>
<proteinExistence type="predicted"/>
<evidence type="ECO:0000313" key="2">
    <source>
        <dbReference type="Proteomes" id="UP000267593"/>
    </source>
</evidence>
<organism evidence="1 2">
    <name type="scientific">Streptococcus oralis</name>
    <dbReference type="NCBI Taxonomy" id="1303"/>
    <lineage>
        <taxon>Bacteria</taxon>
        <taxon>Bacillati</taxon>
        <taxon>Bacillota</taxon>
        <taxon>Bacilli</taxon>
        <taxon>Lactobacillales</taxon>
        <taxon>Streptococcaceae</taxon>
        <taxon>Streptococcus</taxon>
    </lineage>
</organism>
<name>A0A3R9HZZ7_STROR</name>
<dbReference type="Proteomes" id="UP000267593">
    <property type="component" value="Unassembled WGS sequence"/>
</dbReference>
<dbReference type="AlphaFoldDB" id="A0A3R9HZZ7"/>
<protein>
    <submittedName>
        <fullName evidence="1">Uncharacterized protein</fullName>
    </submittedName>
</protein>
<dbReference type="RefSeq" id="WP_125441750.1">
    <property type="nucleotide sequence ID" value="NZ_RJNJ01000012.1"/>
</dbReference>
<dbReference type="EMBL" id="RJNJ01000012">
    <property type="protein sequence ID" value="RSI64938.1"/>
    <property type="molecule type" value="Genomic_DNA"/>
</dbReference>
<gene>
    <name evidence="1" type="ORF">D8863_09075</name>
</gene>
<sequence length="64" mass="7360">MKYIKVLTDSNLERIQGGDNLIDFFELGEKIGRRLAHRYPNSVTLPMCYEYGPAYPAPVLPCRK</sequence>